<comment type="caution">
    <text evidence="4">The sequence shown here is derived from an EMBL/GenBank/DDBJ whole genome shotgun (WGS) entry which is preliminary data.</text>
</comment>
<dbReference type="GO" id="GO:0008061">
    <property type="term" value="F:chitin binding"/>
    <property type="evidence" value="ECO:0007669"/>
    <property type="project" value="InterPro"/>
</dbReference>
<evidence type="ECO:0000259" key="3">
    <source>
        <dbReference type="PROSITE" id="PS51910"/>
    </source>
</evidence>
<dbReference type="Gene3D" id="3.20.20.80">
    <property type="entry name" value="Glycosidases"/>
    <property type="match status" value="1"/>
</dbReference>
<evidence type="ECO:0000313" key="4">
    <source>
        <dbReference type="EMBL" id="KAF5380285.1"/>
    </source>
</evidence>
<dbReference type="OrthoDB" id="73875at2759"/>
<feature type="domain" description="GH18" evidence="3">
    <location>
        <begin position="164"/>
        <end position="594"/>
    </location>
</feature>
<dbReference type="EMBL" id="JAACJN010000064">
    <property type="protein sequence ID" value="KAF5380285.1"/>
    <property type="molecule type" value="Genomic_DNA"/>
</dbReference>
<accession>A0A8H5M3W7</accession>
<dbReference type="GO" id="GO:0005576">
    <property type="term" value="C:extracellular region"/>
    <property type="evidence" value="ECO:0007669"/>
    <property type="project" value="TreeGrafter"/>
</dbReference>
<evidence type="ECO:0000313" key="5">
    <source>
        <dbReference type="Proteomes" id="UP000518752"/>
    </source>
</evidence>
<sequence>MTTPVVTIDSHTTASSPRPHILYTVQVKHGVSPKVVAVNRRYSEFVSLHNTLRPSPSEITVNLPPKRILVTSFLPSAWLDDFLIKERKSGLAAYLSALVAHPKFGQDRALKAFLSDSTENNSDKRFDLEDAVPSTLSRSKALELKSQLLSASSDDGTVRAEATMLAAAYYPDWSASQFPPENLDYTRFSILFYAFAIPNSSSTIDWDSGAQSILTRLVTSARNSGAGTKVVLSVGGWGGSTYFSQCVANAGNRNTFVTALVGAVNSFGLDGIDIDWVSLLSSPIPFSFVVLTGPVSKKEYPNSVGAGNINSPSDAANLLTFFQQLRSSLGSSKIISAAVTDLPWLGSNGSPLTNVSAYAAQMTYINIMNYDVFQSSSTPGANAPLGNLCGTSSLPQYNAQSALSQWTAAGFPANKMLLGLPLYGYVSNSSKTVLTGSFVDPATEPEESGHIGSATGPQPGNHARVKKPISELPVGEDGNKHGVKAAAADANLQGWYGQQIPFSSIVASGALVKSSSGTYSGGGGFTMGWDNCSDTPYLFNTSQSTVVTYDDTFSLGDKATFARQNGMAGCFTWSLDQDDGVTLQNVIRSNLGLS</sequence>
<dbReference type="PROSITE" id="PS51910">
    <property type="entry name" value="GH18_2"/>
    <property type="match status" value="1"/>
</dbReference>
<organism evidence="4 5">
    <name type="scientific">Collybiopsis confluens</name>
    <dbReference type="NCBI Taxonomy" id="2823264"/>
    <lineage>
        <taxon>Eukaryota</taxon>
        <taxon>Fungi</taxon>
        <taxon>Dikarya</taxon>
        <taxon>Basidiomycota</taxon>
        <taxon>Agaricomycotina</taxon>
        <taxon>Agaricomycetes</taxon>
        <taxon>Agaricomycetidae</taxon>
        <taxon>Agaricales</taxon>
        <taxon>Marasmiineae</taxon>
        <taxon>Omphalotaceae</taxon>
        <taxon>Collybiopsis</taxon>
    </lineage>
</organism>
<dbReference type="GO" id="GO:0035091">
    <property type="term" value="F:phosphatidylinositol binding"/>
    <property type="evidence" value="ECO:0007669"/>
    <property type="project" value="InterPro"/>
</dbReference>
<dbReference type="InterPro" id="IPR001683">
    <property type="entry name" value="PX_dom"/>
</dbReference>
<feature type="region of interest" description="Disordered" evidence="1">
    <location>
        <begin position="439"/>
        <end position="465"/>
    </location>
</feature>
<evidence type="ECO:0008006" key="6">
    <source>
        <dbReference type="Google" id="ProtNLM"/>
    </source>
</evidence>
<dbReference type="InterPro" id="IPR017853">
    <property type="entry name" value="GH"/>
</dbReference>
<dbReference type="PANTHER" id="PTHR11177">
    <property type="entry name" value="CHITINASE"/>
    <property type="match status" value="1"/>
</dbReference>
<dbReference type="InterPro" id="IPR029070">
    <property type="entry name" value="Chitinase_insertion_sf"/>
</dbReference>
<dbReference type="GO" id="GO:0006032">
    <property type="term" value="P:chitin catabolic process"/>
    <property type="evidence" value="ECO:0007669"/>
    <property type="project" value="TreeGrafter"/>
</dbReference>
<name>A0A8H5M3W7_9AGAR</name>
<protein>
    <recommendedName>
        <fullName evidence="6">Chitinase</fullName>
    </recommendedName>
</protein>
<dbReference type="Pfam" id="PF00787">
    <property type="entry name" value="PX"/>
    <property type="match status" value="1"/>
</dbReference>
<dbReference type="PANTHER" id="PTHR11177:SF317">
    <property type="entry name" value="CHITINASE 12-RELATED"/>
    <property type="match status" value="1"/>
</dbReference>
<dbReference type="InterPro" id="IPR001223">
    <property type="entry name" value="Glyco_hydro18_cat"/>
</dbReference>
<dbReference type="InterPro" id="IPR036871">
    <property type="entry name" value="PX_dom_sf"/>
</dbReference>
<proteinExistence type="predicted"/>
<dbReference type="CDD" id="cd06093">
    <property type="entry name" value="PX_domain"/>
    <property type="match status" value="1"/>
</dbReference>
<dbReference type="Pfam" id="PF00704">
    <property type="entry name" value="Glyco_hydro_18"/>
    <property type="match status" value="1"/>
</dbReference>
<dbReference type="SUPFAM" id="SSF51445">
    <property type="entry name" value="(Trans)glycosidases"/>
    <property type="match status" value="1"/>
</dbReference>
<dbReference type="GO" id="GO:0005975">
    <property type="term" value="P:carbohydrate metabolic process"/>
    <property type="evidence" value="ECO:0007669"/>
    <property type="project" value="InterPro"/>
</dbReference>
<feature type="domain" description="PX" evidence="2">
    <location>
        <begin position="1"/>
        <end position="121"/>
    </location>
</feature>
<evidence type="ECO:0000259" key="2">
    <source>
        <dbReference type="PROSITE" id="PS50195"/>
    </source>
</evidence>
<dbReference type="SUPFAM" id="SSF64268">
    <property type="entry name" value="PX domain"/>
    <property type="match status" value="1"/>
</dbReference>
<dbReference type="GO" id="GO:0004568">
    <property type="term" value="F:chitinase activity"/>
    <property type="evidence" value="ECO:0007669"/>
    <property type="project" value="TreeGrafter"/>
</dbReference>
<dbReference type="InterPro" id="IPR011583">
    <property type="entry name" value="Chitinase_II/V-like_cat"/>
</dbReference>
<dbReference type="SMART" id="SM00636">
    <property type="entry name" value="Glyco_18"/>
    <property type="match status" value="1"/>
</dbReference>
<keyword evidence="5" id="KW-1185">Reference proteome</keyword>
<dbReference type="AlphaFoldDB" id="A0A8H5M3W7"/>
<dbReference type="Proteomes" id="UP000518752">
    <property type="component" value="Unassembled WGS sequence"/>
</dbReference>
<dbReference type="SMART" id="SM00312">
    <property type="entry name" value="PX"/>
    <property type="match status" value="1"/>
</dbReference>
<reference evidence="4 5" key="1">
    <citation type="journal article" date="2020" name="ISME J.">
        <title>Uncovering the hidden diversity of litter-decomposition mechanisms in mushroom-forming fungi.</title>
        <authorList>
            <person name="Floudas D."/>
            <person name="Bentzer J."/>
            <person name="Ahren D."/>
            <person name="Johansson T."/>
            <person name="Persson P."/>
            <person name="Tunlid A."/>
        </authorList>
    </citation>
    <scope>NUCLEOTIDE SEQUENCE [LARGE SCALE GENOMIC DNA]</scope>
    <source>
        <strain evidence="4 5">CBS 406.79</strain>
    </source>
</reference>
<dbReference type="Gene3D" id="3.30.1520.10">
    <property type="entry name" value="Phox-like domain"/>
    <property type="match status" value="1"/>
</dbReference>
<dbReference type="Gene3D" id="3.10.50.10">
    <property type="match status" value="1"/>
</dbReference>
<evidence type="ECO:0000256" key="1">
    <source>
        <dbReference type="SAM" id="MobiDB-lite"/>
    </source>
</evidence>
<dbReference type="PROSITE" id="PS50195">
    <property type="entry name" value="PX"/>
    <property type="match status" value="1"/>
</dbReference>
<gene>
    <name evidence="4" type="ORF">D9757_007977</name>
</gene>
<dbReference type="InterPro" id="IPR050314">
    <property type="entry name" value="Glycosyl_Hydrlase_18"/>
</dbReference>